<dbReference type="RefSeq" id="WP_024380573.1">
    <property type="nucleotide sequence ID" value="NZ_CEEW01000095.1"/>
</dbReference>
<proteinExistence type="inferred from homology"/>
<dbReference type="EMBL" id="FIFW01000007">
    <property type="protein sequence ID" value="CYU47098.1"/>
    <property type="molecule type" value="Genomic_DNA"/>
</dbReference>
<evidence type="ECO:0000313" key="7">
    <source>
        <dbReference type="Proteomes" id="UP000073434"/>
    </source>
</evidence>
<dbReference type="InterPro" id="IPR003439">
    <property type="entry name" value="ABC_transporter-like_ATP-bd"/>
</dbReference>
<accession>A0A0Z8DMV9</accession>
<dbReference type="GO" id="GO:0016887">
    <property type="term" value="F:ATP hydrolysis activity"/>
    <property type="evidence" value="ECO:0007669"/>
    <property type="project" value="InterPro"/>
</dbReference>
<evidence type="ECO:0000256" key="4">
    <source>
        <dbReference type="ARBA" id="ARBA00022840"/>
    </source>
</evidence>
<dbReference type="Gene3D" id="3.40.50.300">
    <property type="entry name" value="P-loop containing nucleotide triphosphate hydrolases"/>
    <property type="match status" value="1"/>
</dbReference>
<dbReference type="PANTHER" id="PTHR43335:SF8">
    <property type="entry name" value="ABC TRANSPORTER, ATP-BINDING PROTEIN"/>
    <property type="match status" value="1"/>
</dbReference>
<dbReference type="PANTHER" id="PTHR43335">
    <property type="entry name" value="ABC TRANSPORTER, ATP-BINDING PROTEIN"/>
    <property type="match status" value="1"/>
</dbReference>
<keyword evidence="2" id="KW-0813">Transport</keyword>
<evidence type="ECO:0000313" key="6">
    <source>
        <dbReference type="EMBL" id="CYU47098.1"/>
    </source>
</evidence>
<dbReference type="GO" id="GO:0005524">
    <property type="term" value="F:ATP binding"/>
    <property type="evidence" value="ECO:0007669"/>
    <property type="project" value="UniProtKB-KW"/>
</dbReference>
<protein>
    <submittedName>
        <fullName evidence="6">ABC transporter ATP-binding protein</fullName>
    </submittedName>
</protein>
<dbReference type="AlphaFoldDB" id="A0A0Z8DMV9"/>
<dbReference type="InterPro" id="IPR027417">
    <property type="entry name" value="P-loop_NTPase"/>
</dbReference>
<dbReference type="PROSITE" id="PS50893">
    <property type="entry name" value="ABC_TRANSPORTER_2"/>
    <property type="match status" value="1"/>
</dbReference>
<keyword evidence="3" id="KW-0547">Nucleotide-binding</keyword>
<name>A0A0Z8DMV9_STRSU</name>
<reference evidence="6 7" key="1">
    <citation type="submission" date="2016-02" db="EMBL/GenBank/DDBJ databases">
        <authorList>
            <consortium name="Pathogen Informatics"/>
        </authorList>
    </citation>
    <scope>NUCLEOTIDE SEQUENCE [LARGE SCALE GENOMIC DNA]</scope>
    <source>
        <strain evidence="6 7">LSS23</strain>
    </source>
</reference>
<dbReference type="Pfam" id="PF00005">
    <property type="entry name" value="ABC_tran"/>
    <property type="match status" value="1"/>
</dbReference>
<dbReference type="Proteomes" id="UP000073434">
    <property type="component" value="Unassembled WGS sequence"/>
</dbReference>
<dbReference type="InterPro" id="IPR017871">
    <property type="entry name" value="ABC_transporter-like_CS"/>
</dbReference>
<comment type="similarity">
    <text evidence="1">Belongs to the ABC transporter superfamily.</text>
</comment>
<dbReference type="InterPro" id="IPR003593">
    <property type="entry name" value="AAA+_ATPase"/>
</dbReference>
<dbReference type="SUPFAM" id="SSF52540">
    <property type="entry name" value="P-loop containing nucleoside triphosphate hydrolases"/>
    <property type="match status" value="1"/>
</dbReference>
<feature type="domain" description="ABC transporter" evidence="5">
    <location>
        <begin position="6"/>
        <end position="226"/>
    </location>
</feature>
<gene>
    <name evidence="6" type="primary">ecsA_2</name>
    <name evidence="6" type="ORF">ERS132385_00933</name>
</gene>
<evidence type="ECO:0000256" key="3">
    <source>
        <dbReference type="ARBA" id="ARBA00022741"/>
    </source>
</evidence>
<dbReference type="SMART" id="SM00382">
    <property type="entry name" value="AAA"/>
    <property type="match status" value="1"/>
</dbReference>
<evidence type="ECO:0000256" key="1">
    <source>
        <dbReference type="ARBA" id="ARBA00005417"/>
    </source>
</evidence>
<organism evidence="6 7">
    <name type="scientific">Streptococcus suis</name>
    <dbReference type="NCBI Taxonomy" id="1307"/>
    <lineage>
        <taxon>Bacteria</taxon>
        <taxon>Bacillati</taxon>
        <taxon>Bacillota</taxon>
        <taxon>Bacilli</taxon>
        <taxon>Lactobacillales</taxon>
        <taxon>Streptococcaceae</taxon>
        <taxon>Streptococcus</taxon>
    </lineage>
</organism>
<keyword evidence="4 6" id="KW-0067">ATP-binding</keyword>
<dbReference type="PROSITE" id="PS00211">
    <property type="entry name" value="ABC_TRANSPORTER_1"/>
    <property type="match status" value="1"/>
</dbReference>
<evidence type="ECO:0000259" key="5">
    <source>
        <dbReference type="PROSITE" id="PS50893"/>
    </source>
</evidence>
<evidence type="ECO:0000256" key="2">
    <source>
        <dbReference type="ARBA" id="ARBA00022448"/>
    </source>
</evidence>
<sequence>MANTLLNVTAVSKTYGKQKVLDNISFDINCGEICGLVGENGAGKTTLIRILAGLISSNSGEISGLESQAVSCIVESPALYPHLSAGDNLRVQMIGLGIGADIDKVKNLLRMVGLEGVDSKKKVKDFSLGMKQRLAIALAICDWPKLLILDEPINGLDPVGIKEIREILLLLKNEYRMTILVSSHILSELDLVVDKYIIMSKGKVLQIIQKDALQNLLQTKRIVRVDKEHEALEVLLSEGIEAVVTDEGIELSESGKSTSWIIDCLRKKGIQIEGIIKFQPSFESYYLSLITREEVPHVP</sequence>